<organism evidence="7 8">
    <name type="scientific">Micromonospora rifamycinica</name>
    <dbReference type="NCBI Taxonomy" id="291594"/>
    <lineage>
        <taxon>Bacteria</taxon>
        <taxon>Bacillati</taxon>
        <taxon>Actinomycetota</taxon>
        <taxon>Actinomycetes</taxon>
        <taxon>Micromonosporales</taxon>
        <taxon>Micromonosporaceae</taxon>
        <taxon>Micromonospora</taxon>
    </lineage>
</organism>
<dbReference type="InterPro" id="IPR019734">
    <property type="entry name" value="TPR_rpt"/>
</dbReference>
<evidence type="ECO:0000256" key="2">
    <source>
        <dbReference type="ARBA" id="ARBA00023015"/>
    </source>
</evidence>
<dbReference type="GO" id="GO:0043531">
    <property type="term" value="F:ADP binding"/>
    <property type="evidence" value="ECO:0007669"/>
    <property type="project" value="InterPro"/>
</dbReference>
<feature type="DNA-binding region" description="OmpR/PhoB-type" evidence="5">
    <location>
        <begin position="1"/>
        <end position="94"/>
    </location>
</feature>
<keyword evidence="3 5" id="KW-0238">DNA-binding</keyword>
<dbReference type="CDD" id="cd15831">
    <property type="entry name" value="BTAD"/>
    <property type="match status" value="1"/>
</dbReference>
<dbReference type="Pfam" id="PF03704">
    <property type="entry name" value="BTAD"/>
    <property type="match status" value="1"/>
</dbReference>
<dbReference type="GO" id="GO:0006355">
    <property type="term" value="P:regulation of DNA-templated transcription"/>
    <property type="evidence" value="ECO:0007669"/>
    <property type="project" value="InterPro"/>
</dbReference>
<dbReference type="PANTHER" id="PTHR35807:SF1">
    <property type="entry name" value="TRANSCRIPTIONAL REGULATOR REDD"/>
    <property type="match status" value="1"/>
</dbReference>
<dbReference type="GO" id="GO:0000160">
    <property type="term" value="P:phosphorelay signal transduction system"/>
    <property type="evidence" value="ECO:0007669"/>
    <property type="project" value="InterPro"/>
</dbReference>
<dbReference type="Gene3D" id="3.40.50.300">
    <property type="entry name" value="P-loop containing nucleotide triphosphate hydrolases"/>
    <property type="match status" value="1"/>
</dbReference>
<reference evidence="8" key="1">
    <citation type="submission" date="2016-06" db="EMBL/GenBank/DDBJ databases">
        <authorList>
            <person name="Varghese N."/>
            <person name="Submissions Spin"/>
        </authorList>
    </citation>
    <scope>NUCLEOTIDE SEQUENCE [LARGE SCALE GENOMIC DNA]</scope>
    <source>
        <strain evidence="8">DSM 44983</strain>
    </source>
</reference>
<evidence type="ECO:0000259" key="6">
    <source>
        <dbReference type="PROSITE" id="PS51755"/>
    </source>
</evidence>
<dbReference type="Pfam" id="PF00486">
    <property type="entry name" value="Trans_reg_C"/>
    <property type="match status" value="1"/>
</dbReference>
<dbReference type="AlphaFoldDB" id="A0A1C5KFP1"/>
<dbReference type="PRINTS" id="PR00364">
    <property type="entry name" value="DISEASERSIST"/>
</dbReference>
<keyword evidence="4" id="KW-0804">Transcription</keyword>
<evidence type="ECO:0000256" key="3">
    <source>
        <dbReference type="ARBA" id="ARBA00023125"/>
    </source>
</evidence>
<dbReference type="GO" id="GO:0003677">
    <property type="term" value="F:DNA binding"/>
    <property type="evidence" value="ECO:0007669"/>
    <property type="project" value="UniProtKB-UniRule"/>
</dbReference>
<dbReference type="PROSITE" id="PS51755">
    <property type="entry name" value="OMPR_PHOB"/>
    <property type="match status" value="1"/>
</dbReference>
<evidence type="ECO:0000256" key="1">
    <source>
        <dbReference type="ARBA" id="ARBA00005820"/>
    </source>
</evidence>
<keyword evidence="2" id="KW-0805">Transcription regulation</keyword>
<name>A0A1C5KFP1_9ACTN</name>
<dbReference type="EMBL" id="LT607752">
    <property type="protein sequence ID" value="SCG81605.1"/>
    <property type="molecule type" value="Genomic_DNA"/>
</dbReference>
<dbReference type="SUPFAM" id="SSF52540">
    <property type="entry name" value="P-loop containing nucleoside triphosphate hydrolases"/>
    <property type="match status" value="1"/>
</dbReference>
<protein>
    <submittedName>
        <fullName evidence="7">DNA-binding transcriptional activator of the SARP family</fullName>
    </submittedName>
</protein>
<dbReference type="PANTHER" id="PTHR35807">
    <property type="entry name" value="TRANSCRIPTIONAL REGULATOR REDD-RELATED"/>
    <property type="match status" value="1"/>
</dbReference>
<feature type="domain" description="OmpR/PhoB-type" evidence="6">
    <location>
        <begin position="1"/>
        <end position="94"/>
    </location>
</feature>
<evidence type="ECO:0000313" key="7">
    <source>
        <dbReference type="EMBL" id="SCG81605.1"/>
    </source>
</evidence>
<dbReference type="InterPro" id="IPR051677">
    <property type="entry name" value="AfsR-DnrI-RedD_regulator"/>
</dbReference>
<evidence type="ECO:0000313" key="8">
    <source>
        <dbReference type="Proteomes" id="UP000198226"/>
    </source>
</evidence>
<dbReference type="RefSeq" id="WP_269749296.1">
    <property type="nucleotide sequence ID" value="NZ_LRMV01000172.1"/>
</dbReference>
<keyword evidence="8" id="KW-1185">Reference proteome</keyword>
<evidence type="ECO:0000256" key="5">
    <source>
        <dbReference type="PROSITE-ProRule" id="PRU01091"/>
    </source>
</evidence>
<comment type="similarity">
    <text evidence="1">Belongs to the AfsR/DnrI/RedD regulatory family.</text>
</comment>
<dbReference type="InterPro" id="IPR011990">
    <property type="entry name" value="TPR-like_helical_dom_sf"/>
</dbReference>
<dbReference type="SMART" id="SM00028">
    <property type="entry name" value="TPR"/>
    <property type="match status" value="7"/>
</dbReference>
<dbReference type="SMART" id="SM00862">
    <property type="entry name" value="Trans_reg_C"/>
    <property type="match status" value="1"/>
</dbReference>
<proteinExistence type="inferred from homology"/>
<dbReference type="InterPro" id="IPR001867">
    <property type="entry name" value="OmpR/PhoB-type_DNA-bd"/>
</dbReference>
<dbReference type="InterPro" id="IPR005158">
    <property type="entry name" value="BTAD"/>
</dbReference>
<dbReference type="SMART" id="SM01043">
    <property type="entry name" value="BTAD"/>
    <property type="match status" value="1"/>
</dbReference>
<dbReference type="Pfam" id="PF00931">
    <property type="entry name" value="NB-ARC"/>
    <property type="match status" value="1"/>
</dbReference>
<dbReference type="SUPFAM" id="SSF48452">
    <property type="entry name" value="TPR-like"/>
    <property type="match status" value="2"/>
</dbReference>
<dbReference type="InterPro" id="IPR027417">
    <property type="entry name" value="P-loop_NTPase"/>
</dbReference>
<sequence>MLRVRLLGPIAAYCPDGSIPLGGSKPRAILAALVLEQGRVVPVSRLVDVVWPDDPPASARALVQTYVSSLRKAFARHGFPHVIDRHPPGYRIRLDKAMVDADVFTELVNEGQELARAGDCDQAADLFHKAISLCHGPALSGLDSAPLAAAARRLDELLLIAHSERFEVELSLGRCDHLAELSSLVARHAANERLRGQLMLTLYRLGRQADALACYREGRTALVDELGVEPGRQLQMLHNAILAGDSGLLEKSAHHGARRSTSVIPAQIPPATADFTGRGRERGGLVAALRGGSPGTHVVAGPGGSGKSTLGVWVAQQVADSFPDGQLYADLGGMSDTPATPGEVLAGFLRSLGIDDAYLPESTRERTELFRSLLAGRRTLLLFDDAAGERQLRPLLPGGPGCAVLVTSRGRLAGLAGATLTELDVFTDEEARELLGRIVGDERMADAAAAARLLTACENLPLAIRVAGARLATRRNLPLAVLAERLTDDRKRLDELSAGDLAVRSSIGLSYRRLTEPGKAALRRIGFFGIPEFNAWVVGWLLAVDHAAAEALLELLVDAQLVSFTGVDSTGVLCYRLHALVRIYARERADAEESPDALREAVGRVLTGWRALIDRIAVDAPPAEVVWRRPPPVEFEIPDSLTRRVLADPTGWLHRQELVLTVGVERAGAIGLHQVVGDFVSALTAQELKGANRFEFQSRVVAAALPAAARAGEPYDEALMLFELARLRMSEDRHGEARQHFGEALSTFRTLHDVRGQAAALAGLGIACRDSGHLTEALHFLDQAAALLQALDDAGGIGYVHRVRGSVRLEQGAYPAALVDLELSLRAYERAGSRRGVAYTVRSIGIYHRVCGKYAESLRACERAAEIFDEAGDQLMRSYAVRSHATARLRMGSPDRVCVDLERALSVAKESEDRWGQAMALHVLGQFHRVAGWSDGAEICLDEAMSLWEVMRSSLWRARTEHVLSLVYRDRGDVAAADTAYARACRVFREHNSREHVELQASAAVAGAATVL</sequence>
<dbReference type="Pfam" id="PF13424">
    <property type="entry name" value="TPR_12"/>
    <property type="match status" value="1"/>
</dbReference>
<dbReference type="InterPro" id="IPR036388">
    <property type="entry name" value="WH-like_DNA-bd_sf"/>
</dbReference>
<dbReference type="InterPro" id="IPR016032">
    <property type="entry name" value="Sig_transdc_resp-reg_C-effctor"/>
</dbReference>
<dbReference type="Proteomes" id="UP000198226">
    <property type="component" value="Chromosome I"/>
</dbReference>
<dbReference type="SUPFAM" id="SSF46894">
    <property type="entry name" value="C-terminal effector domain of the bipartite response regulators"/>
    <property type="match status" value="1"/>
</dbReference>
<gene>
    <name evidence="7" type="ORF">GA0070623_5991</name>
</gene>
<dbReference type="Gene3D" id="1.25.40.10">
    <property type="entry name" value="Tetratricopeptide repeat domain"/>
    <property type="match status" value="3"/>
</dbReference>
<dbReference type="Gene3D" id="1.10.10.10">
    <property type="entry name" value="Winged helix-like DNA-binding domain superfamily/Winged helix DNA-binding domain"/>
    <property type="match status" value="1"/>
</dbReference>
<dbReference type="InterPro" id="IPR002182">
    <property type="entry name" value="NB-ARC"/>
</dbReference>
<evidence type="ECO:0000256" key="4">
    <source>
        <dbReference type="ARBA" id="ARBA00023163"/>
    </source>
</evidence>
<accession>A0A1C5KFP1</accession>